<protein>
    <submittedName>
        <fullName evidence="1">Uncharacterized protein</fullName>
    </submittedName>
</protein>
<reference evidence="1 2" key="1">
    <citation type="journal article" date="2011" name="BMC Genomics">
        <title>Comparative genome analysis and genome-guided physiological analysis of Roseobacter litoralis.</title>
        <authorList>
            <person name="Kalhoefer D."/>
            <person name="Thole S."/>
            <person name="Voget S."/>
            <person name="Lehmann R."/>
            <person name="Liesegang H."/>
            <person name="Wollher A."/>
            <person name="Daniel R."/>
            <person name="Simon M."/>
            <person name="Brinkhoff T."/>
        </authorList>
    </citation>
    <scope>NUCLEOTIDE SEQUENCE [LARGE SCALE GENOMIC DNA]</scope>
    <source>
        <strain evidence="2">ATCC 49566 / DSM 6996 / JCM 21268 / NBRC 15278 / OCh 149</strain>
    </source>
</reference>
<sequence>MALQTIDHRLVDIALERVGGVDFENFVQSFFSAVMGVSYIPLGGIHDGGADGLIADSIFEDKTQARFLQASVTPDTKTKVRHTLKRLRKYGRTPKSLIYCTSKSAGPIDVLESDLSDELDCRITIRDAQYFTHQINNSPQTIQAFSSYLAPSVSFLSETGSASLIQSADALPARTLCVFVGQELERRRGQTQLLEAVTDSLIIWALEGTDPDKKIFRTKDEIEKQVINAMPSAKTFFKGVLDTRLEDLRTKLEGGRRVNFHPKENGFCLPYETRELIKSENVEDEALRIGVSEVFRKRAEQEIVDRTNNRELIEFAVRVCHSAIHKTFLGQGLELSLFLSDEPDENELPSIESYIDEAIEENGLKGNDAGIVSLAALNVLRQAFYSSSRKERVYLGKLSRTYVLMFLLKNEPRIVEYLRSMSSHFVLYVGSDILVRSLSEHLLPKEDQMTKNALNTVRSAGSKLILTDKALDEVWHHLKVSHYEYVNNFQEIAQFMNFDLAKQINKILIRSYFYARLENQVAKKPPFSWDRYISQFCTVKELGNQSSRDELREYLINEFKMVFETSEEMEVGLDLDERDSLAKKMLKVRGKTGRDQESEKTLSKNAATTALRIYQQRKVNDERAGSNPFGHKTWWMTQQTRIRNATGELVAKNRSRYMLRPEFILHFLSMMPSSSDMAASYTEVFPSILGVRLGNRMDEKAFRTVIQNAKDVFDKMDDSRARVVLSTETTKLQSDFLKKYDY</sequence>
<dbReference type="HOGENOM" id="CLU_374972_0_0_5"/>
<dbReference type="RefSeq" id="WP_013961689.1">
    <property type="nucleotide sequence ID" value="NC_015730.1"/>
</dbReference>
<dbReference type="Proteomes" id="UP000001353">
    <property type="component" value="Chromosome"/>
</dbReference>
<evidence type="ECO:0000313" key="1">
    <source>
        <dbReference type="EMBL" id="AEI93756.1"/>
    </source>
</evidence>
<dbReference type="eggNOG" id="ENOG50337PV">
    <property type="taxonomic scope" value="Bacteria"/>
</dbReference>
<dbReference type="OrthoDB" id="1401598at2"/>
<evidence type="ECO:0000313" key="2">
    <source>
        <dbReference type="Proteomes" id="UP000001353"/>
    </source>
</evidence>
<proteinExistence type="predicted"/>
<gene>
    <name evidence="1" type="ordered locus">RLO149_c017640</name>
</gene>
<dbReference type="AlphaFoldDB" id="F7ZIN7"/>
<dbReference type="EMBL" id="CP002623">
    <property type="protein sequence ID" value="AEI93756.1"/>
    <property type="molecule type" value="Genomic_DNA"/>
</dbReference>
<keyword evidence="2" id="KW-1185">Reference proteome</keyword>
<accession>F7ZIN7</accession>
<name>F7ZIN7_ROSLO</name>
<organism evidence="1 2">
    <name type="scientific">Roseobacter litoralis (strain ATCC 49566 / DSM 6996 / JCM 21268 / NBRC 15278 / OCh 149)</name>
    <dbReference type="NCBI Taxonomy" id="391595"/>
    <lineage>
        <taxon>Bacteria</taxon>
        <taxon>Pseudomonadati</taxon>
        <taxon>Pseudomonadota</taxon>
        <taxon>Alphaproteobacteria</taxon>
        <taxon>Rhodobacterales</taxon>
        <taxon>Roseobacteraceae</taxon>
        <taxon>Roseobacter</taxon>
    </lineage>
</organism>
<dbReference type="KEGG" id="rli:RLO149_c017640"/>